<name>A0A517NV67_9BACT</name>
<keyword evidence="1" id="KW-0732">Signal</keyword>
<evidence type="ECO:0000313" key="3">
    <source>
        <dbReference type="Proteomes" id="UP000319817"/>
    </source>
</evidence>
<dbReference type="Proteomes" id="UP000319817">
    <property type="component" value="Chromosome"/>
</dbReference>
<organism evidence="2 3">
    <name type="scientific">Stieleria marina</name>
    <dbReference type="NCBI Taxonomy" id="1930275"/>
    <lineage>
        <taxon>Bacteria</taxon>
        <taxon>Pseudomonadati</taxon>
        <taxon>Planctomycetota</taxon>
        <taxon>Planctomycetia</taxon>
        <taxon>Pirellulales</taxon>
        <taxon>Pirellulaceae</taxon>
        <taxon>Stieleria</taxon>
    </lineage>
</organism>
<feature type="signal peptide" evidence="1">
    <location>
        <begin position="1"/>
        <end position="21"/>
    </location>
</feature>
<evidence type="ECO:0000256" key="1">
    <source>
        <dbReference type="SAM" id="SignalP"/>
    </source>
</evidence>
<reference evidence="2 3" key="1">
    <citation type="submission" date="2019-02" db="EMBL/GenBank/DDBJ databases">
        <title>Deep-cultivation of Planctomycetes and their phenomic and genomic characterization uncovers novel biology.</title>
        <authorList>
            <person name="Wiegand S."/>
            <person name="Jogler M."/>
            <person name="Boedeker C."/>
            <person name="Pinto D."/>
            <person name="Vollmers J."/>
            <person name="Rivas-Marin E."/>
            <person name="Kohn T."/>
            <person name="Peeters S.H."/>
            <person name="Heuer A."/>
            <person name="Rast P."/>
            <person name="Oberbeckmann S."/>
            <person name="Bunk B."/>
            <person name="Jeske O."/>
            <person name="Meyerdierks A."/>
            <person name="Storesund J.E."/>
            <person name="Kallscheuer N."/>
            <person name="Luecker S."/>
            <person name="Lage O.M."/>
            <person name="Pohl T."/>
            <person name="Merkel B.J."/>
            <person name="Hornburger P."/>
            <person name="Mueller R.-W."/>
            <person name="Bruemmer F."/>
            <person name="Labrenz M."/>
            <person name="Spormann A.M."/>
            <person name="Op den Camp H."/>
            <person name="Overmann J."/>
            <person name="Amann R."/>
            <person name="Jetten M.S.M."/>
            <person name="Mascher T."/>
            <person name="Medema M.H."/>
            <person name="Devos D.P."/>
            <person name="Kaster A.-K."/>
            <person name="Ovreas L."/>
            <person name="Rohde M."/>
            <person name="Galperin M.Y."/>
            <person name="Jogler C."/>
        </authorList>
    </citation>
    <scope>NUCLEOTIDE SEQUENCE [LARGE SCALE GENOMIC DNA]</scope>
    <source>
        <strain evidence="2 3">K23_9</strain>
    </source>
</reference>
<proteinExistence type="predicted"/>
<dbReference type="RefSeq" id="WP_145418752.1">
    <property type="nucleotide sequence ID" value="NZ_CP036526.1"/>
</dbReference>
<accession>A0A517NV67</accession>
<dbReference type="AlphaFoldDB" id="A0A517NV67"/>
<protein>
    <submittedName>
        <fullName evidence="2">Uncharacterized protein</fullName>
    </submittedName>
</protein>
<dbReference type="EMBL" id="CP036526">
    <property type="protein sequence ID" value="QDT11018.1"/>
    <property type="molecule type" value="Genomic_DNA"/>
</dbReference>
<gene>
    <name evidence="2" type="ORF">K239x_30110</name>
</gene>
<keyword evidence="3" id="KW-1185">Reference proteome</keyword>
<evidence type="ECO:0000313" key="2">
    <source>
        <dbReference type="EMBL" id="QDT11018.1"/>
    </source>
</evidence>
<feature type="chain" id="PRO_5021800011" evidence="1">
    <location>
        <begin position="22"/>
        <end position="162"/>
    </location>
</feature>
<sequence precursor="true">MRKWFAPLVVFSVVSSWPAIADEPRREPKIGDLIHVEIIGDAARKYARVNGGSFDTKGVANPTFATTAFVRNIHGESNLYIEHQLETSNNEKRYLCTLSGTFSKECIHYEPVIGLTQPAVLSDTEARLPMTLGHNLRLRITDFSMFPQLKLQRWQMIEGAAD</sequence>
<dbReference type="OrthoDB" id="9843424at2"/>